<reference evidence="2 3" key="1">
    <citation type="submission" date="2023-09" db="EMBL/GenBank/DDBJ databases">
        <title>Pyrofollis japonicus gen. nov. sp. nov., a novel member of the family Pyrodictiaceae isolated from the Iheya North hydrothermal field.</title>
        <authorList>
            <person name="Miyazaki U."/>
            <person name="Sanari M."/>
            <person name="Tame A."/>
            <person name="Kitajima M."/>
            <person name="Okamoto A."/>
            <person name="Sawayama S."/>
            <person name="Miyazaki J."/>
            <person name="Takai K."/>
            <person name="Nakagawa S."/>
        </authorList>
    </citation>
    <scope>NUCLEOTIDE SEQUENCE [LARGE SCALE GENOMIC DNA]</scope>
    <source>
        <strain evidence="2 3">AV2</strain>
    </source>
</reference>
<keyword evidence="3" id="KW-1185">Reference proteome</keyword>
<sequence length="117" mass="12620">MLRGLVVRRPSAMDGDAPRGPLADRLREAEEALRSVMLPGYDVDIVSAGLVERIRVSRDGKSVMVVLGYSKSNPGCSFCRFISSVAWARIVRGTREALAARGFTRIVLVDGATGAEL</sequence>
<name>A0ABN6ZUK1_9CREN</name>
<evidence type="ECO:0000259" key="1">
    <source>
        <dbReference type="Pfam" id="PF01883"/>
    </source>
</evidence>
<evidence type="ECO:0000313" key="3">
    <source>
        <dbReference type="Proteomes" id="UP001341135"/>
    </source>
</evidence>
<dbReference type="SUPFAM" id="SSF117916">
    <property type="entry name" value="Fe-S cluster assembly (FSCA) domain-like"/>
    <property type="match status" value="1"/>
</dbReference>
<gene>
    <name evidence="2" type="ORF">PABY_22570</name>
</gene>
<dbReference type="Gene3D" id="3.30.300.130">
    <property type="entry name" value="Fe-S cluster assembly (FSCA)"/>
    <property type="match status" value="1"/>
</dbReference>
<accession>A0ABN6ZUK1</accession>
<evidence type="ECO:0000313" key="2">
    <source>
        <dbReference type="EMBL" id="BES82690.1"/>
    </source>
</evidence>
<proteinExistence type="predicted"/>
<dbReference type="InterPro" id="IPR034904">
    <property type="entry name" value="FSCA_dom_sf"/>
</dbReference>
<organism evidence="2 3">
    <name type="scientific">Pyrodictium abyssi</name>
    <dbReference type="NCBI Taxonomy" id="54256"/>
    <lineage>
        <taxon>Archaea</taxon>
        <taxon>Thermoproteota</taxon>
        <taxon>Thermoprotei</taxon>
        <taxon>Desulfurococcales</taxon>
        <taxon>Pyrodictiaceae</taxon>
        <taxon>Pyrodictium</taxon>
    </lineage>
</organism>
<protein>
    <recommendedName>
        <fullName evidence="1">MIP18 family-like domain-containing protein</fullName>
    </recommendedName>
</protein>
<dbReference type="Proteomes" id="UP001341135">
    <property type="component" value="Chromosome"/>
</dbReference>
<feature type="domain" description="MIP18 family-like" evidence="1">
    <location>
        <begin position="28"/>
        <end position="80"/>
    </location>
</feature>
<dbReference type="InterPro" id="IPR002744">
    <property type="entry name" value="MIP18-like"/>
</dbReference>
<dbReference type="EMBL" id="AP028907">
    <property type="protein sequence ID" value="BES82690.1"/>
    <property type="molecule type" value="Genomic_DNA"/>
</dbReference>
<dbReference type="Pfam" id="PF01883">
    <property type="entry name" value="FeS_assembly_P"/>
    <property type="match status" value="1"/>
</dbReference>